<dbReference type="InterPro" id="IPR029057">
    <property type="entry name" value="PRTase-like"/>
</dbReference>
<evidence type="ECO:0000259" key="3">
    <source>
        <dbReference type="Pfam" id="PF00156"/>
    </source>
</evidence>
<dbReference type="InterPro" id="IPR000836">
    <property type="entry name" value="PRTase_dom"/>
</dbReference>
<feature type="compositionally biased region" description="Basic residues" evidence="2">
    <location>
        <begin position="99"/>
        <end position="108"/>
    </location>
</feature>
<comment type="similarity">
    <text evidence="1">Belongs to the ComF/GntX family.</text>
</comment>
<proteinExistence type="inferred from homology"/>
<evidence type="ECO:0000259" key="4">
    <source>
        <dbReference type="Pfam" id="PF18912"/>
    </source>
</evidence>
<evidence type="ECO:0000313" key="6">
    <source>
        <dbReference type="Proteomes" id="UP000308978"/>
    </source>
</evidence>
<feature type="compositionally biased region" description="Basic residues" evidence="2">
    <location>
        <begin position="25"/>
        <end position="40"/>
    </location>
</feature>
<evidence type="ECO:0000256" key="2">
    <source>
        <dbReference type="SAM" id="MobiDB-lite"/>
    </source>
</evidence>
<dbReference type="PANTHER" id="PTHR47505:SF1">
    <property type="entry name" value="DNA UTILIZATION PROTEIN YHGH"/>
    <property type="match status" value="1"/>
</dbReference>
<accession>A0A4S4FZW5</accession>
<dbReference type="EMBL" id="SSTJ01000012">
    <property type="protein sequence ID" value="THG36689.1"/>
    <property type="molecule type" value="Genomic_DNA"/>
</dbReference>
<comment type="caution">
    <text evidence="5">The sequence shown here is derived from an EMBL/GenBank/DDBJ whole genome shotgun (WGS) entry which is preliminary data.</text>
</comment>
<dbReference type="SUPFAM" id="SSF53271">
    <property type="entry name" value="PRTase-like"/>
    <property type="match status" value="1"/>
</dbReference>
<dbReference type="CDD" id="cd06223">
    <property type="entry name" value="PRTases_typeI"/>
    <property type="match status" value="1"/>
</dbReference>
<feature type="region of interest" description="Disordered" evidence="2">
    <location>
        <begin position="76"/>
        <end position="110"/>
    </location>
</feature>
<protein>
    <submittedName>
        <fullName evidence="5">ComF family protein</fullName>
    </submittedName>
</protein>
<name>A0A4S4FZW5_9ACTN</name>
<evidence type="ECO:0000256" key="1">
    <source>
        <dbReference type="ARBA" id="ARBA00008007"/>
    </source>
</evidence>
<feature type="domain" description="Phosphoribosyltransferase" evidence="3">
    <location>
        <begin position="247"/>
        <end position="341"/>
    </location>
</feature>
<dbReference type="InterPro" id="IPR044005">
    <property type="entry name" value="DZR_2"/>
</dbReference>
<feature type="region of interest" description="Disordered" evidence="2">
    <location>
        <begin position="1"/>
        <end position="40"/>
    </location>
</feature>
<organism evidence="5 6">
    <name type="scientific">Adlercreutzia caecimuris</name>
    <dbReference type="NCBI Taxonomy" id="671266"/>
    <lineage>
        <taxon>Bacteria</taxon>
        <taxon>Bacillati</taxon>
        <taxon>Actinomycetota</taxon>
        <taxon>Coriobacteriia</taxon>
        <taxon>Eggerthellales</taxon>
        <taxon>Eggerthellaceae</taxon>
        <taxon>Adlercreutzia</taxon>
    </lineage>
</organism>
<evidence type="ECO:0000313" key="5">
    <source>
        <dbReference type="EMBL" id="THG36689.1"/>
    </source>
</evidence>
<dbReference type="Pfam" id="PF18912">
    <property type="entry name" value="DZR_2"/>
    <property type="match status" value="1"/>
</dbReference>
<reference evidence="5 6" key="1">
    <citation type="submission" date="2019-04" db="EMBL/GenBank/DDBJ databases">
        <title>Microbes associate with the intestines of laboratory mice.</title>
        <authorList>
            <person name="Navarre W."/>
            <person name="Wong E."/>
            <person name="Huang K.C."/>
            <person name="Tropini C."/>
            <person name="Ng K."/>
            <person name="Yu B."/>
        </authorList>
    </citation>
    <scope>NUCLEOTIDE SEQUENCE [LARGE SCALE GENOMIC DNA]</scope>
    <source>
        <strain evidence="5 6">NM80_B27</strain>
    </source>
</reference>
<dbReference type="InterPro" id="IPR051910">
    <property type="entry name" value="ComF/GntX_DNA_util-trans"/>
</dbReference>
<dbReference type="Proteomes" id="UP000308978">
    <property type="component" value="Unassembled WGS sequence"/>
</dbReference>
<sequence length="344" mass="37929">MPSRRYAVRDGTRATPLRFGDGARTAHKRHPSGSGTARRRCRGVLRRVHSTVMRSYPLPMTMADGQMALFDIPPSTAEANKKRPGSAPSPRSHEGRGLSSRRRRQRKSPLRERAFEVFAETLFPTRCAICDAPGTPLCPECTRRLPYIDTLLACPRCGAPFGRIQCTECNSVLLAPFGYQEPPWDEAASAVILTDEARRVVTTYKDQGERALARPIAAIMTRLVPPSWLAARPAIAFVPATVAARRRRGFDHAELLARELSWALEADLAPLLSPPRRLDQRKLSRTARIQNMRESFSVLPGATAPRTVIVVDDVCTTGSTLFAATEALRKGGAETIYALTFARA</sequence>
<gene>
    <name evidence="5" type="ORF">E5986_08805</name>
</gene>
<feature type="domain" description="Double zinc ribbon" evidence="4">
    <location>
        <begin position="120"/>
        <end position="169"/>
    </location>
</feature>
<dbReference type="AlphaFoldDB" id="A0A4S4FZW5"/>
<dbReference type="Pfam" id="PF00156">
    <property type="entry name" value="Pribosyltran"/>
    <property type="match status" value="1"/>
</dbReference>
<dbReference type="Gene3D" id="3.40.50.2020">
    <property type="match status" value="1"/>
</dbReference>
<dbReference type="PANTHER" id="PTHR47505">
    <property type="entry name" value="DNA UTILIZATION PROTEIN YHGH"/>
    <property type="match status" value="1"/>
</dbReference>